<dbReference type="Pfam" id="PF15376">
    <property type="entry name" value="DUF4603"/>
    <property type="match status" value="1"/>
</dbReference>
<dbReference type="AlphaFoldDB" id="A0ABD1EZH4"/>
<proteinExistence type="predicted"/>
<evidence type="ECO:0000313" key="3">
    <source>
        <dbReference type="Proteomes" id="UP001566132"/>
    </source>
</evidence>
<evidence type="ECO:0000313" key="2">
    <source>
        <dbReference type="EMBL" id="KAL1505372.1"/>
    </source>
</evidence>
<dbReference type="InterPro" id="IPR027871">
    <property type="entry name" value="DUF4603"/>
</dbReference>
<comment type="caution">
    <text evidence="2">The sequence shown here is derived from an EMBL/GenBank/DDBJ whole genome shotgun (WGS) entry which is preliminary data.</text>
</comment>
<keyword evidence="3" id="KW-1185">Reference proteome</keyword>
<accession>A0ABD1EZH4</accession>
<organism evidence="2 3">
    <name type="scientific">Hypothenemus hampei</name>
    <name type="common">Coffee berry borer</name>
    <dbReference type="NCBI Taxonomy" id="57062"/>
    <lineage>
        <taxon>Eukaryota</taxon>
        <taxon>Metazoa</taxon>
        <taxon>Ecdysozoa</taxon>
        <taxon>Arthropoda</taxon>
        <taxon>Hexapoda</taxon>
        <taxon>Insecta</taxon>
        <taxon>Pterygota</taxon>
        <taxon>Neoptera</taxon>
        <taxon>Endopterygota</taxon>
        <taxon>Coleoptera</taxon>
        <taxon>Polyphaga</taxon>
        <taxon>Cucujiformia</taxon>
        <taxon>Curculionidae</taxon>
        <taxon>Scolytinae</taxon>
        <taxon>Hypothenemus</taxon>
    </lineage>
</organism>
<sequence length="779" mass="90099">MKYSQMVSMPSEVSDWLEEQLEARGIDSKVYARYILSLLHAHELEVIRPEEDFPFTKLKKEEKRCQKQKKPWFKQSLDADQIKRSAAVECLMSAADQVSCEIESLVDELCKKLKEINSETTESPNSQPSKEIKIVKGPHKEKNISPQELAKKYYAAFPPLGKTEDSSNFSSNNSISNTWPSGKVSQPPTISSLVKKSRKRTKRMNMNSERPEIMKPVNENRLTQKWGNYSTESIDNFANRETVKNLFLAQTWNSFGGKIALTPLDEELRDCPLTQDVYIPNYWPDQKNIETTIKRRRLIKEENKYYPLYPNPLWSNTSYADDPLEEEEEEETAIKEEYNRPPANNVTQKFDYLEPMTPKNEQYCNDNNKNEELFSIWQAPNMISDFLQLQDDEFMKQNDFNNFLESHRLRTCHTDRLDEDNEKFQGIFNNNTINIEEVEDNTVRSAFCVYKRPSIQEQTLIQCSSKINSYSLPSYLQRKRPSTPDMYFQPLEVLLIRDELKQMKAKEKNNGSSDFNDGTTFKIESSLDEIKYQRSVSGSLLLETEFGEINKYFEYDYRPSSEDDVMSLSGAGISNENERFKVKYSVSSNDKSCQTEEGDLLESSGNTLKMIESSFSCNSSLLPEATIPLNNQDEMFDLVWSYEPQASKGFCRDCNLKNTWPVELSMEWSVKIKDIWGCPSVESCDACPWGGTKAATPLEETTMKLRKESQEEAEQLLSDLSSLQLSNSERLLETYHDTKHGNNYLNNNESDIWCFTARLREDCSLINWSTLPARHSVTL</sequence>
<feature type="region of interest" description="Disordered" evidence="1">
    <location>
        <begin position="164"/>
        <end position="205"/>
    </location>
</feature>
<reference evidence="2 3" key="1">
    <citation type="submission" date="2024-05" db="EMBL/GenBank/DDBJ databases">
        <title>Genetic variation in Jamaican populations of the coffee berry borer (Hypothenemus hampei).</title>
        <authorList>
            <person name="Errbii M."/>
            <person name="Myrie A."/>
        </authorList>
    </citation>
    <scope>NUCLEOTIDE SEQUENCE [LARGE SCALE GENOMIC DNA]</scope>
    <source>
        <strain evidence="2">JA-Hopewell-2020-01-JO</strain>
        <tissue evidence="2">Whole body</tissue>
    </source>
</reference>
<dbReference type="PANTHER" id="PTHR17611">
    <property type="entry name" value="DNA SEGMENT, CHR 5, ERATO DOI 579, EXPRESSED"/>
    <property type="match status" value="1"/>
</dbReference>
<gene>
    <name evidence="2" type="ORF">ABEB36_004955</name>
</gene>
<feature type="compositionally biased region" description="Low complexity" evidence="1">
    <location>
        <begin position="166"/>
        <end position="177"/>
    </location>
</feature>
<dbReference type="EMBL" id="JBDJPC010000004">
    <property type="protein sequence ID" value="KAL1505372.1"/>
    <property type="molecule type" value="Genomic_DNA"/>
</dbReference>
<name>A0ABD1EZH4_HYPHA</name>
<dbReference type="PANTHER" id="PTHR17611:SF3">
    <property type="entry name" value="DNA SEGMENT, CHR 5, ERATO DOI 579, EXPRESSED"/>
    <property type="match status" value="1"/>
</dbReference>
<feature type="compositionally biased region" description="Polar residues" evidence="1">
    <location>
        <begin position="178"/>
        <end position="194"/>
    </location>
</feature>
<dbReference type="Proteomes" id="UP001566132">
    <property type="component" value="Unassembled WGS sequence"/>
</dbReference>
<protein>
    <submittedName>
        <fullName evidence="2">Uncharacterized protein</fullName>
    </submittedName>
</protein>
<evidence type="ECO:0000256" key="1">
    <source>
        <dbReference type="SAM" id="MobiDB-lite"/>
    </source>
</evidence>